<accession>A9WEC0</accession>
<keyword evidence="5" id="KW-1185">Reference proteome</keyword>
<dbReference type="PATRIC" id="fig|324602.8.peg.603"/>
<dbReference type="PANTHER" id="PTHR30466">
    <property type="entry name" value="FLAVIN REDUCTASE"/>
    <property type="match status" value="1"/>
</dbReference>
<dbReference type="HOGENOM" id="CLU_059021_1_4_0"/>
<gene>
    <name evidence="4" type="ordered locus">Caur_0533</name>
</gene>
<keyword evidence="2" id="KW-0560">Oxidoreductase</keyword>
<dbReference type="InterPro" id="IPR002563">
    <property type="entry name" value="Flavin_Rdtase-like_dom"/>
</dbReference>
<dbReference type="AlphaFoldDB" id="A9WEC0"/>
<evidence type="ECO:0000259" key="3">
    <source>
        <dbReference type="SMART" id="SM00903"/>
    </source>
</evidence>
<dbReference type="PANTHER" id="PTHR30466:SF11">
    <property type="entry name" value="FLAVIN-DEPENDENT MONOOXYGENASE, REDUCTASE SUBUNIT HSAB"/>
    <property type="match status" value="1"/>
</dbReference>
<dbReference type="eggNOG" id="COG1853">
    <property type="taxonomic scope" value="Bacteria"/>
</dbReference>
<dbReference type="STRING" id="324602.Caur_0533"/>
<proteinExistence type="inferred from homology"/>
<dbReference type="Proteomes" id="UP000002008">
    <property type="component" value="Chromosome"/>
</dbReference>
<dbReference type="InParanoid" id="A9WEC0"/>
<dbReference type="GO" id="GO:0042602">
    <property type="term" value="F:riboflavin reductase (NADPH) activity"/>
    <property type="evidence" value="ECO:0000318"/>
    <property type="project" value="GO_Central"/>
</dbReference>
<dbReference type="SMART" id="SM00903">
    <property type="entry name" value="Flavin_Reduct"/>
    <property type="match status" value="1"/>
</dbReference>
<dbReference type="Gene3D" id="2.30.110.10">
    <property type="entry name" value="Electron Transport, Fmn-binding Protein, Chain A"/>
    <property type="match status" value="1"/>
</dbReference>
<dbReference type="InterPro" id="IPR012349">
    <property type="entry name" value="Split_barrel_FMN-bd"/>
</dbReference>
<evidence type="ECO:0000256" key="2">
    <source>
        <dbReference type="ARBA" id="ARBA00023002"/>
    </source>
</evidence>
<dbReference type="RefSeq" id="WP_012256436.1">
    <property type="nucleotide sequence ID" value="NC_010175.1"/>
</dbReference>
<evidence type="ECO:0000313" key="4">
    <source>
        <dbReference type="EMBL" id="ABY33780.1"/>
    </source>
</evidence>
<dbReference type="Pfam" id="PF01613">
    <property type="entry name" value="Flavin_Reduct"/>
    <property type="match status" value="1"/>
</dbReference>
<dbReference type="InterPro" id="IPR050268">
    <property type="entry name" value="NADH-dep_flavin_reductase"/>
</dbReference>
<comment type="similarity">
    <text evidence="1">Belongs to the non-flavoprotein flavin reductase family.</text>
</comment>
<evidence type="ECO:0000256" key="1">
    <source>
        <dbReference type="ARBA" id="ARBA00008898"/>
    </source>
</evidence>
<dbReference type="EMBL" id="CP000909">
    <property type="protein sequence ID" value="ABY33780.1"/>
    <property type="molecule type" value="Genomic_DNA"/>
</dbReference>
<reference evidence="5" key="1">
    <citation type="journal article" date="2011" name="BMC Genomics">
        <title>Complete genome sequence of the filamentous anoxygenic phototrophic bacterium Chloroflexus aurantiacus.</title>
        <authorList>
            <person name="Tang K.H."/>
            <person name="Barry K."/>
            <person name="Chertkov O."/>
            <person name="Dalin E."/>
            <person name="Han C.S."/>
            <person name="Hauser L.J."/>
            <person name="Honchak B.M."/>
            <person name="Karbach L.E."/>
            <person name="Land M.L."/>
            <person name="Lapidus A."/>
            <person name="Larimer F.W."/>
            <person name="Mikhailova N."/>
            <person name="Pitluck S."/>
            <person name="Pierson B.K."/>
            <person name="Blankenship R.E."/>
        </authorList>
    </citation>
    <scope>NUCLEOTIDE SEQUENCE [LARGE SCALE GENOMIC DNA]</scope>
    <source>
        <strain evidence="5">ATCC 29366 / DSM 635 / J-10-fl</strain>
    </source>
</reference>
<dbReference type="SUPFAM" id="SSF50475">
    <property type="entry name" value="FMN-binding split barrel"/>
    <property type="match status" value="1"/>
</dbReference>
<organism evidence="4 5">
    <name type="scientific">Chloroflexus aurantiacus (strain ATCC 29366 / DSM 635 / J-10-fl)</name>
    <dbReference type="NCBI Taxonomy" id="324602"/>
    <lineage>
        <taxon>Bacteria</taxon>
        <taxon>Bacillati</taxon>
        <taxon>Chloroflexota</taxon>
        <taxon>Chloroflexia</taxon>
        <taxon>Chloroflexales</taxon>
        <taxon>Chloroflexineae</taxon>
        <taxon>Chloroflexaceae</taxon>
        <taxon>Chloroflexus</taxon>
    </lineage>
</organism>
<feature type="domain" description="Flavin reductase like" evidence="3">
    <location>
        <begin position="11"/>
        <end position="153"/>
    </location>
</feature>
<protein>
    <submittedName>
        <fullName evidence="4">Flavin reductase domain protein FMN-binding</fullName>
    </submittedName>
</protein>
<sequence>MIDESLFRQTMSHFASGVTVVTTALGERLAGLTVSSFASLSLNPPLVLICIDHAASSHDVIAAAGKFAVNILAEDQEYLSRRFAMHDGAKFAPHSYTLSENGLPLLEGVLAQIECRLHSALPGGDHTIFVGEVIAARVFGGRPLLYYRSGYHQLG</sequence>
<name>A9WEC0_CHLAA</name>
<dbReference type="GO" id="GO:0010181">
    <property type="term" value="F:FMN binding"/>
    <property type="evidence" value="ECO:0007669"/>
    <property type="project" value="InterPro"/>
</dbReference>
<dbReference type="EnsemblBacteria" id="ABY33780">
    <property type="protein sequence ID" value="ABY33780"/>
    <property type="gene ID" value="Caur_0533"/>
</dbReference>
<dbReference type="KEGG" id="cau:Caur_0533"/>
<evidence type="ECO:0000313" key="5">
    <source>
        <dbReference type="Proteomes" id="UP000002008"/>
    </source>
</evidence>